<protein>
    <submittedName>
        <fullName evidence="1">Alginate and motility regulator</fullName>
    </submittedName>
</protein>
<organism evidence="1">
    <name type="scientific">Podoviridae sp. ctefc32</name>
    <dbReference type="NCBI Taxonomy" id="2827742"/>
    <lineage>
        <taxon>Viruses</taxon>
        <taxon>Duplodnaviria</taxon>
        <taxon>Heunggongvirae</taxon>
        <taxon>Uroviricota</taxon>
        <taxon>Caudoviricetes</taxon>
    </lineage>
</organism>
<dbReference type="EMBL" id="BK032733">
    <property type="protein sequence ID" value="DAF57369.1"/>
    <property type="molecule type" value="Genomic_DNA"/>
</dbReference>
<reference evidence="1" key="1">
    <citation type="journal article" date="2021" name="Proc. Natl. Acad. Sci. U.S.A.">
        <title>A Catalog of Tens of Thousands of Viruses from Human Metagenomes Reveals Hidden Associations with Chronic Diseases.</title>
        <authorList>
            <person name="Tisza M.J."/>
            <person name="Buck C.B."/>
        </authorList>
    </citation>
    <scope>NUCLEOTIDE SEQUENCE</scope>
    <source>
        <strain evidence="1">Ctefc32</strain>
    </source>
</reference>
<accession>A0A8S5T281</accession>
<name>A0A8S5T281_9CAUD</name>
<sequence>MSTGVAEKNTKTKKTLAVRLINSELEKRVEDLAVSQNLSINMTINMLLGYAFNEIDRQNKKFTAKIIFESK</sequence>
<proteinExistence type="predicted"/>
<evidence type="ECO:0000313" key="1">
    <source>
        <dbReference type="EMBL" id="DAF57369.1"/>
    </source>
</evidence>